<feature type="chain" id="PRO_5042277680" evidence="2">
    <location>
        <begin position="29"/>
        <end position="488"/>
    </location>
</feature>
<sequence length="488" mass="53887">MRGKVSRAVFTGLLAGCMAVTPVGAAYAESIPAEISVETTAEESAETEEVSESMEAEAEVETPEAEEPEVVVESEEAAAAEDAEAASVEAGYKDPVQGFVARLYENILNRKPDSNGLKAWADVLKSGKEQGAKVAQGFVESKEFQSRKMDDTTYIKILYRTFLDREADANGLKAWQSVLDSGLSRMHVFRGFAESQEFTKICQSYGIQRGNAILTEPRDQNEGVTKFVVRNYRLCLERDADQGGLNAWCTALLNGSNNAKEVAHGFFFSNEFMNKNLSDRDYITLLYKVLMDRNPDASGLNAWCQVLDNGYSRENVFNQFADSNEFQTICSRYGIQSGSGIYVGQSDIDIVSYLTRYQELPGMFHMRSCGDWMFGGSGTAYETENYFNIAWLPNGNFSMLNGGAKNINLAGCSLGTDFTTFHNSLLGNGWEAGYYSEEDGDIVVGYAKVIGGAPYLVEIMVNSGDTVIAWYLSNWPEGDMGEYFECLR</sequence>
<protein>
    <submittedName>
        <fullName evidence="4">DUF4214 domain-containing protein</fullName>
    </submittedName>
</protein>
<reference evidence="4" key="1">
    <citation type="submission" date="2021-10" db="EMBL/GenBank/DDBJ databases">
        <title>Anaerobic single-cell dispensing facilitates the cultivation of human gut bacteria.</title>
        <authorList>
            <person name="Afrizal A."/>
        </authorList>
    </citation>
    <scope>NUCLEOTIDE SEQUENCE</scope>
    <source>
        <strain evidence="4">CLA-AA-H215</strain>
    </source>
</reference>
<dbReference type="AlphaFoldDB" id="A0AAE3JFN1"/>
<organism evidence="4 5">
    <name type="scientific">Hominifimenecus microfluidus</name>
    <dbReference type="NCBI Taxonomy" id="2885348"/>
    <lineage>
        <taxon>Bacteria</taxon>
        <taxon>Bacillati</taxon>
        <taxon>Bacillota</taxon>
        <taxon>Clostridia</taxon>
        <taxon>Lachnospirales</taxon>
        <taxon>Lachnospiraceae</taxon>
        <taxon>Hominifimenecus</taxon>
    </lineage>
</organism>
<keyword evidence="5" id="KW-1185">Reference proteome</keyword>
<dbReference type="InterPro" id="IPR038255">
    <property type="entry name" value="PBS_linker_sf"/>
</dbReference>
<feature type="region of interest" description="Disordered" evidence="1">
    <location>
        <begin position="37"/>
        <end position="69"/>
    </location>
</feature>
<keyword evidence="2" id="KW-0732">Signal</keyword>
<dbReference type="EMBL" id="JAJEQR010000031">
    <property type="protein sequence ID" value="MCC2231533.1"/>
    <property type="molecule type" value="Genomic_DNA"/>
</dbReference>
<feature type="domain" description="DUF4214" evidence="3">
    <location>
        <begin position="263"/>
        <end position="328"/>
    </location>
</feature>
<comment type="caution">
    <text evidence="4">The sequence shown here is derived from an EMBL/GenBank/DDBJ whole genome shotgun (WGS) entry which is preliminary data.</text>
</comment>
<feature type="compositionally biased region" description="Acidic residues" evidence="1">
    <location>
        <begin position="40"/>
        <end position="69"/>
    </location>
</feature>
<evidence type="ECO:0000259" key="3">
    <source>
        <dbReference type="Pfam" id="PF13946"/>
    </source>
</evidence>
<feature type="signal peptide" evidence="2">
    <location>
        <begin position="1"/>
        <end position="28"/>
    </location>
</feature>
<dbReference type="RefSeq" id="WP_308454049.1">
    <property type="nucleotide sequence ID" value="NZ_JAJEQR010000031.1"/>
</dbReference>
<dbReference type="Pfam" id="PF13946">
    <property type="entry name" value="DUF4214"/>
    <property type="match status" value="2"/>
</dbReference>
<dbReference type="Proteomes" id="UP001198182">
    <property type="component" value="Unassembled WGS sequence"/>
</dbReference>
<dbReference type="Gene3D" id="1.10.3130.20">
    <property type="entry name" value="Phycobilisome linker domain"/>
    <property type="match status" value="2"/>
</dbReference>
<evidence type="ECO:0000256" key="1">
    <source>
        <dbReference type="SAM" id="MobiDB-lite"/>
    </source>
</evidence>
<proteinExistence type="predicted"/>
<feature type="domain" description="DUF4214" evidence="3">
    <location>
        <begin position="141"/>
        <end position="200"/>
    </location>
</feature>
<evidence type="ECO:0000313" key="5">
    <source>
        <dbReference type="Proteomes" id="UP001198182"/>
    </source>
</evidence>
<evidence type="ECO:0000313" key="4">
    <source>
        <dbReference type="EMBL" id="MCC2231533.1"/>
    </source>
</evidence>
<accession>A0AAE3JFN1</accession>
<name>A0AAE3JFN1_9FIRM</name>
<gene>
    <name evidence="4" type="ORF">LKD81_11065</name>
</gene>
<evidence type="ECO:0000256" key="2">
    <source>
        <dbReference type="SAM" id="SignalP"/>
    </source>
</evidence>
<dbReference type="InterPro" id="IPR025282">
    <property type="entry name" value="DUF4214"/>
</dbReference>